<reference evidence="3" key="1">
    <citation type="journal article" date="2023" name="Int. J. Syst. Evol. Microbiol.">
        <title>&lt;i&gt;Holtiella tumoricola&lt;/i&gt; gen. nov. sp. nov., isolated from a human clinical sample.</title>
        <authorList>
            <person name="Allen-Vercoe E."/>
            <person name="Daigneault M.C."/>
            <person name="Vancuren S.J."/>
            <person name="Cochrane K."/>
            <person name="O'Neal L.L."/>
            <person name="Sankaranarayanan K."/>
            <person name="Lawson P.A."/>
        </authorList>
    </citation>
    <scope>NUCLEOTIDE SEQUENCE</scope>
    <source>
        <strain evidence="3">CC70A</strain>
    </source>
</reference>
<dbReference type="EMBL" id="JAQIFT010000069">
    <property type="protein sequence ID" value="MDA3734094.1"/>
    <property type="molecule type" value="Genomic_DNA"/>
</dbReference>
<feature type="transmembrane region" description="Helical" evidence="2">
    <location>
        <begin position="21"/>
        <end position="41"/>
    </location>
</feature>
<evidence type="ECO:0000256" key="1">
    <source>
        <dbReference type="SAM" id="Coils"/>
    </source>
</evidence>
<comment type="caution">
    <text evidence="3">The sequence shown here is derived from an EMBL/GenBank/DDBJ whole genome shotgun (WGS) entry which is preliminary data.</text>
</comment>
<keyword evidence="4" id="KW-1185">Reference proteome</keyword>
<feature type="coiled-coil region" evidence="1">
    <location>
        <begin position="44"/>
        <end position="71"/>
    </location>
</feature>
<keyword evidence="2" id="KW-1133">Transmembrane helix</keyword>
<evidence type="ECO:0000313" key="4">
    <source>
        <dbReference type="Proteomes" id="UP001169242"/>
    </source>
</evidence>
<protein>
    <submittedName>
        <fullName evidence="3">Uncharacterized protein</fullName>
    </submittedName>
</protein>
<keyword evidence="1" id="KW-0175">Coiled coil</keyword>
<dbReference type="AlphaFoldDB" id="A0AA42DUF9"/>
<sequence>MTRRKKASMKKRLNYKGISGVLVMIATVCMIVSMTNGYLIAKKMDKIESHIDQKQKDKITVEQEMKLVQEDGKILEKKIDELTGILWNYQPILIPDSMK</sequence>
<dbReference type="Proteomes" id="UP001169242">
    <property type="component" value="Unassembled WGS sequence"/>
</dbReference>
<organism evidence="3 4">
    <name type="scientific">Holtiella tumoricola</name>
    <dbReference type="NCBI Taxonomy" id="3018743"/>
    <lineage>
        <taxon>Bacteria</taxon>
        <taxon>Bacillati</taxon>
        <taxon>Bacillota</taxon>
        <taxon>Clostridia</taxon>
        <taxon>Lachnospirales</taxon>
        <taxon>Cellulosilyticaceae</taxon>
        <taxon>Holtiella</taxon>
    </lineage>
</organism>
<name>A0AA42DUF9_9FIRM</name>
<evidence type="ECO:0000313" key="3">
    <source>
        <dbReference type="EMBL" id="MDA3734094.1"/>
    </source>
</evidence>
<keyword evidence="2" id="KW-0472">Membrane</keyword>
<keyword evidence="2" id="KW-0812">Transmembrane</keyword>
<dbReference type="RefSeq" id="WP_271013734.1">
    <property type="nucleotide sequence ID" value="NZ_JAQIFT010000069.1"/>
</dbReference>
<accession>A0AA42DUF9</accession>
<evidence type="ECO:0000256" key="2">
    <source>
        <dbReference type="SAM" id="Phobius"/>
    </source>
</evidence>
<gene>
    <name evidence="3" type="ORF">PBV87_21700</name>
</gene>
<proteinExistence type="predicted"/>